<dbReference type="Gene3D" id="3.30.930.10">
    <property type="entry name" value="Bira Bifunctional Protein, Domain 2"/>
    <property type="match status" value="1"/>
</dbReference>
<feature type="binding site" evidence="12">
    <location>
        <position position="127"/>
    </location>
    <ligand>
        <name>L-histidine</name>
        <dbReference type="ChEBI" id="CHEBI:57595"/>
    </ligand>
</feature>
<evidence type="ECO:0000313" key="14">
    <source>
        <dbReference type="EMBL" id="MBB5173194.1"/>
    </source>
</evidence>
<evidence type="ECO:0000256" key="5">
    <source>
        <dbReference type="ARBA" id="ARBA00022598"/>
    </source>
</evidence>
<keyword evidence="6 11" id="KW-0547">Nucleotide-binding</keyword>
<keyword evidence="5 11" id="KW-0436">Ligase</keyword>
<feature type="binding site" evidence="12">
    <location>
        <begin position="262"/>
        <end position="263"/>
    </location>
    <ligand>
        <name>L-histidine</name>
        <dbReference type="ChEBI" id="CHEBI:57595"/>
    </ligand>
</feature>
<dbReference type="InterPro" id="IPR004516">
    <property type="entry name" value="HisRS/HisZ"/>
</dbReference>
<dbReference type="InterPro" id="IPR015807">
    <property type="entry name" value="His-tRNA-ligase"/>
</dbReference>
<evidence type="ECO:0000256" key="11">
    <source>
        <dbReference type="HAMAP-Rule" id="MF_00127"/>
    </source>
</evidence>
<comment type="similarity">
    <text evidence="2 11">Belongs to the class-II aminoacyl-tRNA synthetase family.</text>
</comment>
<evidence type="ECO:0000256" key="12">
    <source>
        <dbReference type="PIRSR" id="PIRSR001549-1"/>
    </source>
</evidence>
<feature type="binding site" evidence="12">
    <location>
        <position position="131"/>
    </location>
    <ligand>
        <name>L-histidine</name>
        <dbReference type="ChEBI" id="CHEBI:57595"/>
    </ligand>
</feature>
<dbReference type="SUPFAM" id="SSF52954">
    <property type="entry name" value="Class II aaRS ABD-related"/>
    <property type="match status" value="1"/>
</dbReference>
<keyword evidence="15" id="KW-1185">Reference proteome</keyword>
<evidence type="ECO:0000256" key="4">
    <source>
        <dbReference type="ARBA" id="ARBA00022490"/>
    </source>
</evidence>
<feature type="binding site" evidence="12">
    <location>
        <position position="258"/>
    </location>
    <ligand>
        <name>L-histidine</name>
        <dbReference type="ChEBI" id="CHEBI:57595"/>
    </ligand>
</feature>
<dbReference type="HAMAP" id="MF_00127">
    <property type="entry name" value="His_tRNA_synth"/>
    <property type="match status" value="1"/>
</dbReference>
<sequence length="422" mass="47681">MNYQIPKGTQDILPGESERWQYIEQKARQLCERYNYREIRTPMFEQTELFARGVGDTTDIVQKEMYTFKDHGGRSITLRPEGTAAVVRSYVENKMHGWAEQPQKLYYTGPMFRYERPQSGRMRQFVQFGIEAIGCEDPAIDVEVMALAMDFYREFGLNNVKLVINSLGDQSSRKAHRDALVRHFEPSIDEFCSDCKERLETNPLRILDCKQDSDHPLMADAPSILDYLNDESREYFETVKSQLDSLGIPYEVDPGLVRGLDYYNSTAFEIMLEGEGFGAISTLSGGGRYNGLVEDIGGPQAPGIGFALSIERLLMALDAQGIELPIEHKLDAYVVVMGDVAKQKAVQVVHHLRKDGYRVEMDYLNKKMKGQFKAADRLGASYTIVIGEDEVNAGTVNVKNMHSGEQKTVGFEEISNTIESSL</sequence>
<feature type="binding site" evidence="12">
    <location>
        <begin position="81"/>
        <end position="83"/>
    </location>
    <ligand>
        <name>L-histidine</name>
        <dbReference type="ChEBI" id="CHEBI:57595"/>
    </ligand>
</feature>
<dbReference type="FunFam" id="3.30.930.10:FF:000005">
    <property type="entry name" value="Histidine--tRNA ligase"/>
    <property type="match status" value="1"/>
</dbReference>
<dbReference type="CDD" id="cd00859">
    <property type="entry name" value="HisRS_anticodon"/>
    <property type="match status" value="1"/>
</dbReference>
<keyword evidence="7 11" id="KW-0067">ATP-binding</keyword>
<evidence type="ECO:0000313" key="15">
    <source>
        <dbReference type="Proteomes" id="UP000551878"/>
    </source>
</evidence>
<accession>A0A840QP91</accession>
<feature type="binding site" evidence="12">
    <location>
        <position position="113"/>
    </location>
    <ligand>
        <name>L-histidine</name>
        <dbReference type="ChEBI" id="CHEBI:57595"/>
    </ligand>
</feature>
<evidence type="ECO:0000256" key="1">
    <source>
        <dbReference type="ARBA" id="ARBA00004496"/>
    </source>
</evidence>
<comment type="caution">
    <text evidence="14">The sequence shown here is derived from an EMBL/GenBank/DDBJ whole genome shotgun (WGS) entry which is preliminary data.</text>
</comment>
<evidence type="ECO:0000256" key="9">
    <source>
        <dbReference type="ARBA" id="ARBA00023146"/>
    </source>
</evidence>
<dbReference type="GO" id="GO:0140096">
    <property type="term" value="F:catalytic activity, acting on a protein"/>
    <property type="evidence" value="ECO:0007669"/>
    <property type="project" value="UniProtKB-ARBA"/>
</dbReference>
<dbReference type="PROSITE" id="PS50862">
    <property type="entry name" value="AA_TRNA_LIGASE_II"/>
    <property type="match status" value="1"/>
</dbReference>
<keyword evidence="9 11" id="KW-0030">Aminoacyl-tRNA synthetase</keyword>
<comment type="catalytic activity">
    <reaction evidence="10 11">
        <text>tRNA(His) + L-histidine + ATP = L-histidyl-tRNA(His) + AMP + diphosphate + H(+)</text>
        <dbReference type="Rhea" id="RHEA:17313"/>
        <dbReference type="Rhea" id="RHEA-COMP:9665"/>
        <dbReference type="Rhea" id="RHEA-COMP:9689"/>
        <dbReference type="ChEBI" id="CHEBI:15378"/>
        <dbReference type="ChEBI" id="CHEBI:30616"/>
        <dbReference type="ChEBI" id="CHEBI:33019"/>
        <dbReference type="ChEBI" id="CHEBI:57595"/>
        <dbReference type="ChEBI" id="CHEBI:78442"/>
        <dbReference type="ChEBI" id="CHEBI:78527"/>
        <dbReference type="ChEBI" id="CHEBI:456215"/>
        <dbReference type="EC" id="6.1.1.21"/>
    </reaction>
</comment>
<dbReference type="InterPro" id="IPR004154">
    <property type="entry name" value="Anticodon-bd"/>
</dbReference>
<evidence type="ECO:0000256" key="7">
    <source>
        <dbReference type="ARBA" id="ARBA00022840"/>
    </source>
</evidence>
<feature type="domain" description="Aminoacyl-transfer RNA synthetases class-II family profile" evidence="13">
    <location>
        <begin position="23"/>
        <end position="325"/>
    </location>
</feature>
<dbReference type="PIRSF" id="PIRSF001549">
    <property type="entry name" value="His-tRNA_synth"/>
    <property type="match status" value="1"/>
</dbReference>
<dbReference type="InterPro" id="IPR006195">
    <property type="entry name" value="aa-tRNA-synth_II"/>
</dbReference>
<dbReference type="EMBL" id="JACHHB010000005">
    <property type="protein sequence ID" value="MBB5173194.1"/>
    <property type="molecule type" value="Genomic_DNA"/>
</dbReference>
<evidence type="ECO:0000259" key="13">
    <source>
        <dbReference type="PROSITE" id="PS50862"/>
    </source>
</evidence>
<dbReference type="EC" id="6.1.1.21" evidence="11"/>
<proteinExistence type="inferred from homology"/>
<dbReference type="GO" id="GO:0005737">
    <property type="term" value="C:cytoplasm"/>
    <property type="evidence" value="ECO:0007669"/>
    <property type="project" value="UniProtKB-SubCell"/>
</dbReference>
<dbReference type="InterPro" id="IPR036621">
    <property type="entry name" value="Anticodon-bd_dom_sf"/>
</dbReference>
<dbReference type="NCBIfam" id="TIGR00442">
    <property type="entry name" value="hisS"/>
    <property type="match status" value="1"/>
</dbReference>
<dbReference type="InterPro" id="IPR041715">
    <property type="entry name" value="HisRS-like_core"/>
</dbReference>
<evidence type="ECO:0000256" key="8">
    <source>
        <dbReference type="ARBA" id="ARBA00022917"/>
    </source>
</evidence>
<organism evidence="14 15">
    <name type="scientific">Texcoconibacillus texcoconensis</name>
    <dbReference type="NCBI Taxonomy" id="1095777"/>
    <lineage>
        <taxon>Bacteria</taxon>
        <taxon>Bacillati</taxon>
        <taxon>Bacillota</taxon>
        <taxon>Bacilli</taxon>
        <taxon>Bacillales</taxon>
        <taxon>Bacillaceae</taxon>
        <taxon>Texcoconibacillus</taxon>
    </lineage>
</organism>
<dbReference type="Proteomes" id="UP000551878">
    <property type="component" value="Unassembled WGS sequence"/>
</dbReference>
<dbReference type="Gene3D" id="3.40.50.800">
    <property type="entry name" value="Anticodon-binding domain"/>
    <property type="match status" value="1"/>
</dbReference>
<comment type="subcellular location">
    <subcellularLocation>
        <location evidence="1 11">Cytoplasm</location>
    </subcellularLocation>
</comment>
<dbReference type="InterPro" id="IPR033656">
    <property type="entry name" value="HisRS_anticodon"/>
</dbReference>
<comment type="subunit">
    <text evidence="3 11">Homodimer.</text>
</comment>
<dbReference type="GO" id="GO:0016740">
    <property type="term" value="F:transferase activity"/>
    <property type="evidence" value="ECO:0007669"/>
    <property type="project" value="UniProtKB-ARBA"/>
</dbReference>
<keyword evidence="4 11" id="KW-0963">Cytoplasm</keyword>
<reference evidence="14 15" key="1">
    <citation type="submission" date="2020-08" db="EMBL/GenBank/DDBJ databases">
        <title>Genomic Encyclopedia of Type Strains, Phase IV (KMG-IV): sequencing the most valuable type-strain genomes for metagenomic binning, comparative biology and taxonomic classification.</title>
        <authorList>
            <person name="Goeker M."/>
        </authorList>
    </citation>
    <scope>NUCLEOTIDE SEQUENCE [LARGE SCALE GENOMIC DNA]</scope>
    <source>
        <strain evidence="14 15">DSM 24696</strain>
    </source>
</reference>
<dbReference type="PANTHER" id="PTHR43707">
    <property type="entry name" value="HISTIDYL-TRNA SYNTHETASE"/>
    <property type="match status" value="1"/>
</dbReference>
<evidence type="ECO:0000256" key="3">
    <source>
        <dbReference type="ARBA" id="ARBA00011738"/>
    </source>
</evidence>
<dbReference type="SUPFAM" id="SSF55681">
    <property type="entry name" value="Class II aaRS and biotin synthetases"/>
    <property type="match status" value="1"/>
</dbReference>
<dbReference type="RefSeq" id="WP_184663651.1">
    <property type="nucleotide sequence ID" value="NZ_JACHHB010000005.1"/>
</dbReference>
<dbReference type="GO" id="GO:0006427">
    <property type="term" value="P:histidyl-tRNA aminoacylation"/>
    <property type="evidence" value="ECO:0007669"/>
    <property type="project" value="UniProtKB-UniRule"/>
</dbReference>
<dbReference type="AlphaFoldDB" id="A0A840QP91"/>
<evidence type="ECO:0000256" key="6">
    <source>
        <dbReference type="ARBA" id="ARBA00022741"/>
    </source>
</evidence>
<gene>
    <name evidence="11" type="primary">hisS</name>
    <name evidence="14" type="ORF">HNQ41_001363</name>
</gene>
<dbReference type="InterPro" id="IPR045864">
    <property type="entry name" value="aa-tRNA-synth_II/BPL/LPL"/>
</dbReference>
<dbReference type="CDD" id="cd00773">
    <property type="entry name" value="HisRS-like_core"/>
    <property type="match status" value="1"/>
</dbReference>
<protein>
    <recommendedName>
        <fullName evidence="11">Histidine--tRNA ligase</fullName>
        <ecNumber evidence="11">6.1.1.21</ecNumber>
    </recommendedName>
    <alternativeName>
        <fullName evidence="11">Histidyl-tRNA synthetase</fullName>
        <shortName evidence="11">HisRS</shortName>
    </alternativeName>
</protein>
<dbReference type="Pfam" id="PF03129">
    <property type="entry name" value="HGTP_anticodon"/>
    <property type="match status" value="1"/>
</dbReference>
<dbReference type="GO" id="GO:0005524">
    <property type="term" value="F:ATP binding"/>
    <property type="evidence" value="ECO:0007669"/>
    <property type="project" value="UniProtKB-UniRule"/>
</dbReference>
<name>A0A840QP91_9BACI</name>
<dbReference type="GO" id="GO:0004821">
    <property type="term" value="F:histidine-tRNA ligase activity"/>
    <property type="evidence" value="ECO:0007669"/>
    <property type="project" value="UniProtKB-UniRule"/>
</dbReference>
<evidence type="ECO:0000256" key="2">
    <source>
        <dbReference type="ARBA" id="ARBA00008226"/>
    </source>
</evidence>
<evidence type="ECO:0000256" key="10">
    <source>
        <dbReference type="ARBA" id="ARBA00047639"/>
    </source>
</evidence>
<dbReference type="PANTHER" id="PTHR43707:SF1">
    <property type="entry name" value="HISTIDINE--TRNA LIGASE, MITOCHONDRIAL-RELATED"/>
    <property type="match status" value="1"/>
</dbReference>
<dbReference type="Pfam" id="PF13393">
    <property type="entry name" value="tRNA-synt_His"/>
    <property type="match status" value="1"/>
</dbReference>
<keyword evidence="8 11" id="KW-0648">Protein biosynthesis</keyword>